<dbReference type="Gene3D" id="1.10.10.60">
    <property type="entry name" value="Homeodomain-like"/>
    <property type="match status" value="1"/>
</dbReference>
<evidence type="ECO:0000256" key="2">
    <source>
        <dbReference type="ARBA" id="ARBA00023125"/>
    </source>
</evidence>
<dbReference type="PROSITE" id="PS50977">
    <property type="entry name" value="HTH_TETR_2"/>
    <property type="match status" value="1"/>
</dbReference>
<reference evidence="7 8" key="1">
    <citation type="journal article" date="2019" name="Int. J. Syst. Evol. Microbiol.">
        <title>The Global Catalogue of Microorganisms (GCM) 10K type strain sequencing project: providing services to taxonomists for standard genome sequencing and annotation.</title>
        <authorList>
            <consortium name="The Broad Institute Genomics Platform"/>
            <consortium name="The Broad Institute Genome Sequencing Center for Infectious Disease"/>
            <person name="Wu L."/>
            <person name="Ma J."/>
        </authorList>
    </citation>
    <scope>NUCLEOTIDE SEQUENCE [LARGE SCALE GENOMIC DNA]</scope>
    <source>
        <strain evidence="7 8">JCM 13850</strain>
    </source>
</reference>
<dbReference type="Pfam" id="PF00440">
    <property type="entry name" value="TetR_N"/>
    <property type="match status" value="1"/>
</dbReference>
<dbReference type="PANTHER" id="PTHR30055">
    <property type="entry name" value="HTH-TYPE TRANSCRIPTIONAL REGULATOR RUTR"/>
    <property type="match status" value="1"/>
</dbReference>
<dbReference type="InterPro" id="IPR004111">
    <property type="entry name" value="Repressor_TetR_C"/>
</dbReference>
<dbReference type="Pfam" id="PF02909">
    <property type="entry name" value="TetR_C_1"/>
    <property type="match status" value="1"/>
</dbReference>
<dbReference type="PANTHER" id="PTHR30055:SF151">
    <property type="entry name" value="TRANSCRIPTIONAL REGULATORY PROTEIN"/>
    <property type="match status" value="1"/>
</dbReference>
<dbReference type="SUPFAM" id="SSF48498">
    <property type="entry name" value="Tetracyclin repressor-like, C-terminal domain"/>
    <property type="match status" value="1"/>
</dbReference>
<dbReference type="EMBL" id="BAAAMR010000194">
    <property type="protein sequence ID" value="GAA2170364.1"/>
    <property type="molecule type" value="Genomic_DNA"/>
</dbReference>
<name>A0ABN3AJF9_9ACTN</name>
<dbReference type="InterPro" id="IPR050109">
    <property type="entry name" value="HTH-type_TetR-like_transc_reg"/>
</dbReference>
<proteinExistence type="predicted"/>
<sequence>MDRTPPQPERAIARKRRRRPTKSGVVLSHELIVDTAIRLLNQGGGDDALTVRRLGTALGADPSSIYRYFRDTDDLVLAVADELIGRTLAGTRRDGGWRERLRHVGEHLHATYVAHPKVALLAASRVTRRPNEIRAVETGLAIFREAGFPPDLAARHYHQFVDLTLGFAALDAAANALPPEAAAADRAAWTATYARLDPRTHPHISACAVPLAKTMVTSAYPGALALFLDGLEARLAEVTAPGTGR</sequence>
<keyword evidence="8" id="KW-1185">Reference proteome</keyword>
<dbReference type="Proteomes" id="UP001501020">
    <property type="component" value="Unassembled WGS sequence"/>
</dbReference>
<evidence type="ECO:0000256" key="5">
    <source>
        <dbReference type="SAM" id="MobiDB-lite"/>
    </source>
</evidence>
<evidence type="ECO:0000256" key="1">
    <source>
        <dbReference type="ARBA" id="ARBA00023015"/>
    </source>
</evidence>
<dbReference type="RefSeq" id="WP_344284561.1">
    <property type="nucleotide sequence ID" value="NZ_BAAAMR010000194.1"/>
</dbReference>
<evidence type="ECO:0000313" key="7">
    <source>
        <dbReference type="EMBL" id="GAA2170364.1"/>
    </source>
</evidence>
<dbReference type="InterPro" id="IPR001647">
    <property type="entry name" value="HTH_TetR"/>
</dbReference>
<evidence type="ECO:0000313" key="8">
    <source>
        <dbReference type="Proteomes" id="UP001501020"/>
    </source>
</evidence>
<feature type="domain" description="HTH tetR-type" evidence="6">
    <location>
        <begin position="26"/>
        <end position="87"/>
    </location>
</feature>
<feature type="region of interest" description="Disordered" evidence="5">
    <location>
        <begin position="1"/>
        <end position="22"/>
    </location>
</feature>
<protein>
    <submittedName>
        <fullName evidence="7">TetR/AcrR family transcriptional regulator</fullName>
    </submittedName>
</protein>
<evidence type="ECO:0000256" key="3">
    <source>
        <dbReference type="ARBA" id="ARBA00023163"/>
    </source>
</evidence>
<dbReference type="Gene3D" id="1.10.357.10">
    <property type="entry name" value="Tetracycline Repressor, domain 2"/>
    <property type="match status" value="1"/>
</dbReference>
<comment type="caution">
    <text evidence="7">The sequence shown here is derived from an EMBL/GenBank/DDBJ whole genome shotgun (WGS) entry which is preliminary data.</text>
</comment>
<keyword evidence="1" id="KW-0805">Transcription regulation</keyword>
<accession>A0ABN3AJF9</accession>
<organism evidence="7 8">
    <name type="scientific">Actinomadura napierensis</name>
    <dbReference type="NCBI Taxonomy" id="267854"/>
    <lineage>
        <taxon>Bacteria</taxon>
        <taxon>Bacillati</taxon>
        <taxon>Actinomycetota</taxon>
        <taxon>Actinomycetes</taxon>
        <taxon>Streptosporangiales</taxon>
        <taxon>Thermomonosporaceae</taxon>
        <taxon>Actinomadura</taxon>
    </lineage>
</organism>
<evidence type="ECO:0000259" key="6">
    <source>
        <dbReference type="PROSITE" id="PS50977"/>
    </source>
</evidence>
<feature type="DNA-binding region" description="H-T-H motif" evidence="4">
    <location>
        <begin position="50"/>
        <end position="69"/>
    </location>
</feature>
<keyword evidence="3" id="KW-0804">Transcription</keyword>
<dbReference type="InterPro" id="IPR009057">
    <property type="entry name" value="Homeodomain-like_sf"/>
</dbReference>
<gene>
    <name evidence="7" type="ORF">GCM10009727_94560</name>
</gene>
<dbReference type="InterPro" id="IPR036271">
    <property type="entry name" value="Tet_transcr_reg_TetR-rel_C_sf"/>
</dbReference>
<evidence type="ECO:0000256" key="4">
    <source>
        <dbReference type="PROSITE-ProRule" id="PRU00335"/>
    </source>
</evidence>
<dbReference type="SUPFAM" id="SSF46689">
    <property type="entry name" value="Homeodomain-like"/>
    <property type="match status" value="1"/>
</dbReference>
<keyword evidence="2 4" id="KW-0238">DNA-binding</keyword>